<dbReference type="AlphaFoldDB" id="A0A1B2HEY1"/>
<dbReference type="InterPro" id="IPR025455">
    <property type="entry name" value="DUF4276"/>
</dbReference>
<dbReference type="EMBL" id="CP016793">
    <property type="protein sequence ID" value="ANZ36250.1"/>
    <property type="molecule type" value="Genomic_DNA"/>
</dbReference>
<protein>
    <recommendedName>
        <fullName evidence="3">DUF4276 domain-containing protein</fullName>
    </recommendedName>
</protein>
<keyword evidence="2" id="KW-1185">Reference proteome</keyword>
<name>A0A1B2HEY1_9PSEU</name>
<evidence type="ECO:0000313" key="2">
    <source>
        <dbReference type="Proteomes" id="UP000093053"/>
    </source>
</evidence>
<proteinExistence type="predicted"/>
<accession>A0A1B2HEY1</accession>
<sequence length="216" mass="23542">MSGGYRSLHLLVEGQTEETVVSTVLRPYLTGLGWSVSVSLVKTKRPAGGPSFKGGISTWKQVETDVRLLLGNSSLTRLFDFYGLPADFPGMQNLPTGDPYTRVAHVEQQFAAAIGDQRFVPHLVLHELEAWVFAASDQLGLLHGPDIAQKLKEDEERAGGPELVNDGPTTAPSKRILRYCPGYMKTSDGPMAIEELGVAALRARCPHLDEWLTSLA</sequence>
<dbReference type="KEGG" id="led:BBK82_09425"/>
<gene>
    <name evidence="1" type="ORF">BBK82_09425</name>
</gene>
<dbReference type="STRING" id="1586287.BBK82_09425"/>
<dbReference type="RefSeq" id="WP_065914655.1">
    <property type="nucleotide sequence ID" value="NZ_CP016793.1"/>
</dbReference>
<dbReference type="Proteomes" id="UP000093053">
    <property type="component" value="Chromosome"/>
</dbReference>
<dbReference type="OrthoDB" id="9801478at2"/>
<organism evidence="1 2">
    <name type="scientific">Lentzea guizhouensis</name>
    <dbReference type="NCBI Taxonomy" id="1586287"/>
    <lineage>
        <taxon>Bacteria</taxon>
        <taxon>Bacillati</taxon>
        <taxon>Actinomycetota</taxon>
        <taxon>Actinomycetes</taxon>
        <taxon>Pseudonocardiales</taxon>
        <taxon>Pseudonocardiaceae</taxon>
        <taxon>Lentzea</taxon>
    </lineage>
</organism>
<evidence type="ECO:0000313" key="1">
    <source>
        <dbReference type="EMBL" id="ANZ36250.1"/>
    </source>
</evidence>
<dbReference type="Pfam" id="PF14103">
    <property type="entry name" value="DUF4276"/>
    <property type="match status" value="1"/>
</dbReference>
<evidence type="ECO:0008006" key="3">
    <source>
        <dbReference type="Google" id="ProtNLM"/>
    </source>
</evidence>
<reference evidence="1 2" key="1">
    <citation type="submission" date="2016-07" db="EMBL/GenBank/DDBJ databases">
        <title>Complete genome sequence of the Lentzea guizhouensis DHS C013.</title>
        <authorList>
            <person name="Cao C."/>
        </authorList>
    </citation>
    <scope>NUCLEOTIDE SEQUENCE [LARGE SCALE GENOMIC DNA]</scope>
    <source>
        <strain evidence="1 2">DHS C013</strain>
    </source>
</reference>